<protein>
    <submittedName>
        <fullName evidence="1">Uncharacterized protein</fullName>
    </submittedName>
</protein>
<sequence>MLRRCAARSSTRCYASPAPEAIPADGPLDWALIPPRPRNAFWFWLEPAPIERGTIGWRRVIDGFDPDKVIGNSSIDLDLVELVEGTQDRLTVSARGRATWESFLAAGGEFPEDLPPF</sequence>
<evidence type="ECO:0000313" key="2">
    <source>
        <dbReference type="Proteomes" id="UP000190135"/>
    </source>
</evidence>
<dbReference type="Proteomes" id="UP000190135">
    <property type="component" value="Unassembled WGS sequence"/>
</dbReference>
<dbReference type="EMBL" id="FUXL01000030">
    <property type="protein sequence ID" value="SKA39267.1"/>
    <property type="molecule type" value="Genomic_DNA"/>
</dbReference>
<name>A0A1T4TFR6_9HYPH</name>
<organism evidence="1 2">
    <name type="scientific">Consotaella salsifontis</name>
    <dbReference type="NCBI Taxonomy" id="1365950"/>
    <lineage>
        <taxon>Bacteria</taxon>
        <taxon>Pseudomonadati</taxon>
        <taxon>Pseudomonadota</taxon>
        <taxon>Alphaproteobacteria</taxon>
        <taxon>Hyphomicrobiales</taxon>
        <taxon>Aurantimonadaceae</taxon>
        <taxon>Consotaella</taxon>
    </lineage>
</organism>
<dbReference type="OrthoDB" id="8093642at2"/>
<reference evidence="1 2" key="1">
    <citation type="submission" date="2017-02" db="EMBL/GenBank/DDBJ databases">
        <authorList>
            <person name="Peterson S.W."/>
        </authorList>
    </citation>
    <scope>NUCLEOTIDE SEQUENCE [LARGE SCALE GENOMIC DNA]</scope>
    <source>
        <strain evidence="1 2">USBA 369</strain>
    </source>
</reference>
<evidence type="ECO:0000313" key="1">
    <source>
        <dbReference type="EMBL" id="SKA39267.1"/>
    </source>
</evidence>
<proteinExistence type="predicted"/>
<dbReference type="RefSeq" id="WP_078710517.1">
    <property type="nucleotide sequence ID" value="NZ_FUXL01000030.1"/>
</dbReference>
<accession>A0A1T4TFR6</accession>
<dbReference type="AlphaFoldDB" id="A0A1T4TFR6"/>
<dbReference type="STRING" id="1365950.SAMN05428963_1304"/>
<gene>
    <name evidence="1" type="ORF">SAMN05428963_1304</name>
</gene>
<keyword evidence="2" id="KW-1185">Reference proteome</keyword>